<reference evidence="1 2" key="1">
    <citation type="journal article" date="2015" name="Nature">
        <title>rRNA introns, odd ribosomes, and small enigmatic genomes across a large radiation of phyla.</title>
        <authorList>
            <person name="Brown C.T."/>
            <person name="Hug L.A."/>
            <person name="Thomas B.C."/>
            <person name="Sharon I."/>
            <person name="Castelle C.J."/>
            <person name="Singh A."/>
            <person name="Wilkins M.J."/>
            <person name="Williams K.H."/>
            <person name="Banfield J.F."/>
        </authorList>
    </citation>
    <scope>NUCLEOTIDE SEQUENCE [LARGE SCALE GENOMIC DNA]</scope>
</reference>
<sequence>MDTTDPKTGKRHKIFQDLIDSGKCVERIRSPLSPEELAYLARLAEESKEMIRRGEIFRKTCTMKFGGSDKKEEL</sequence>
<accession>A0A0G0JWF6</accession>
<gene>
    <name evidence="1" type="ORF">US91_C0002G0051</name>
</gene>
<proteinExistence type="predicted"/>
<organism evidence="1 2">
    <name type="scientific">Candidatus Falkowbacteria bacterium GW2011_GWE1_38_31</name>
    <dbReference type="NCBI Taxonomy" id="1618638"/>
    <lineage>
        <taxon>Bacteria</taxon>
        <taxon>Candidatus Falkowiibacteriota</taxon>
    </lineage>
</organism>
<evidence type="ECO:0000313" key="1">
    <source>
        <dbReference type="EMBL" id="KKQ70972.1"/>
    </source>
</evidence>
<evidence type="ECO:0000313" key="2">
    <source>
        <dbReference type="Proteomes" id="UP000034022"/>
    </source>
</evidence>
<protein>
    <submittedName>
        <fullName evidence="1">Uncharacterized protein</fullName>
    </submittedName>
</protein>
<dbReference type="Proteomes" id="UP000034022">
    <property type="component" value="Unassembled WGS sequence"/>
</dbReference>
<dbReference type="EMBL" id="LBUU01000002">
    <property type="protein sequence ID" value="KKQ70972.1"/>
    <property type="molecule type" value="Genomic_DNA"/>
</dbReference>
<comment type="caution">
    <text evidence="1">The sequence shown here is derived from an EMBL/GenBank/DDBJ whole genome shotgun (WGS) entry which is preliminary data.</text>
</comment>
<name>A0A0G0JWF6_9BACT</name>
<dbReference type="AlphaFoldDB" id="A0A0G0JWF6"/>